<sequence length="938" mass="97550">MGQGCSGKFVDMVTENEIQAAVKAITDWEDAQKASQKATQALKTVRKDSFKKATNDLNHAGGIVDRLGGPDRVHDVIQTFYRKLFGNAMVRRYFENLSSDRMRSKQMKFMRYIMGGPGTYTGNLRCIHAQMVKEEGLDKAKFQVVIGMLLETFTELNVPEDVVTEVLGHVESAKSAIFTPQPDELVSPEELVAAASELGRSCPLVTKLGGPEAVQGIITAFYKRLFSSEELKYFFVGLSTERLRTMQFRFMRYLLAGPAWYSTTGGNMRCVHARMIAEGGLDLPKFQAVTAMLRAACDEHLVAPANIREIMLNVKAAEQAIFTPGPDELMSREEFEAELAALQAEEAARLEQQQQQPEGGLPGQPLQQEPGQGRRQGDAPTGLVARVGGPEAAYELVRRLYSRLFADEVLKGFFAGLSVERLKTKQLRFMRYLLGGPPAYAAATGGANLRCPHLKMLQRSDAEADRGSVFGGDDGGSVSTPRTAGGGARDVLDGTKFDRLVGMLTDIMAELVLPQDVRADILTNVESARAAIFTPTPGEGEAGVGPSAASFSNATLIPTVISTATPTSPTSSSIYARLGGEEVLCDLVDMWAGKLGSDPALAHIYSGGVDMPRQRAHQLAFLRQAFGGAADGASRPASGCPVAGGAGAAGVGGGAVVGAMRLEIAAAHLARDKALGPQQFERIADHLAACLKKEGASPELIAEIRAMQGPGRCLLWPPSSAAAPAAACPFAAALLGEEVPAAAPPPQQQSLAGLRLSSAAPTNMTSYDERALDAIVATTPAAATTVTAIGTDGNGGDNSKAGPAAPSRPTSAAAAAGAVAAGSSSPSGGSSSSKTGLTKNDFVRRPSVNSNTGGSARPSADLAARNGSRPGTASQAAVGASAPPAATSATPVAAAAAGAVAADGLFGDDDEDLMAAMERAAGLQQPGAAVARAGSVRA</sequence>
<accession>A0A835VVV7</accession>
<evidence type="ECO:0000256" key="8">
    <source>
        <dbReference type="ARBA" id="ARBA00023157"/>
    </source>
</evidence>
<feature type="region of interest" description="Disordered" evidence="10">
    <location>
        <begin position="347"/>
        <end position="384"/>
    </location>
</feature>
<dbReference type="GO" id="GO:0046872">
    <property type="term" value="F:metal ion binding"/>
    <property type="evidence" value="ECO:0007669"/>
    <property type="project" value="UniProtKB-KW"/>
</dbReference>
<dbReference type="InterPro" id="IPR001486">
    <property type="entry name" value="Hemoglobin_trunc"/>
</dbReference>
<dbReference type="OrthoDB" id="300753at2759"/>
<dbReference type="SUPFAM" id="SSF46458">
    <property type="entry name" value="Globin-like"/>
    <property type="match status" value="4"/>
</dbReference>
<feature type="region of interest" description="Disordered" evidence="10">
    <location>
        <begin position="788"/>
        <end position="884"/>
    </location>
</feature>
<keyword evidence="5" id="KW-0049">Antioxidant</keyword>
<keyword evidence="1" id="KW-0813">Transport</keyword>
<dbReference type="InterPro" id="IPR009050">
    <property type="entry name" value="Globin-like_sf"/>
</dbReference>
<evidence type="ECO:0000256" key="10">
    <source>
        <dbReference type="SAM" id="MobiDB-lite"/>
    </source>
</evidence>
<dbReference type="GO" id="GO:0020037">
    <property type="term" value="F:heme binding"/>
    <property type="evidence" value="ECO:0007669"/>
    <property type="project" value="InterPro"/>
</dbReference>
<comment type="caution">
    <text evidence="11">The sequence shown here is derived from an EMBL/GenBank/DDBJ whole genome shotgun (WGS) entry which is preliminary data.</text>
</comment>
<evidence type="ECO:0000256" key="3">
    <source>
        <dbReference type="ARBA" id="ARBA00022617"/>
    </source>
</evidence>
<evidence type="ECO:0000256" key="1">
    <source>
        <dbReference type="ARBA" id="ARBA00022448"/>
    </source>
</evidence>
<keyword evidence="12" id="KW-1185">Reference proteome</keyword>
<evidence type="ECO:0000313" key="11">
    <source>
        <dbReference type="EMBL" id="KAG2429835.1"/>
    </source>
</evidence>
<dbReference type="EMBL" id="JAEHOC010000029">
    <property type="protein sequence ID" value="KAG2429835.1"/>
    <property type="molecule type" value="Genomic_DNA"/>
</dbReference>
<name>A0A835VVV7_CHLIN</name>
<evidence type="ECO:0000256" key="4">
    <source>
        <dbReference type="ARBA" id="ARBA00022723"/>
    </source>
</evidence>
<keyword evidence="6" id="KW-0560">Oxidoreductase</keyword>
<dbReference type="GO" id="GO:0005737">
    <property type="term" value="C:cytoplasm"/>
    <property type="evidence" value="ECO:0007669"/>
    <property type="project" value="TreeGrafter"/>
</dbReference>
<dbReference type="AlphaFoldDB" id="A0A835VVV7"/>
<dbReference type="Pfam" id="PF01152">
    <property type="entry name" value="Bac_globin"/>
    <property type="match status" value="3"/>
</dbReference>
<gene>
    <name evidence="11" type="ORF">HXX76_010617</name>
</gene>
<dbReference type="GO" id="GO:0045454">
    <property type="term" value="P:cell redox homeostasis"/>
    <property type="evidence" value="ECO:0007669"/>
    <property type="project" value="TreeGrafter"/>
</dbReference>
<keyword evidence="3" id="KW-0349">Heme</keyword>
<dbReference type="InterPro" id="IPR050924">
    <property type="entry name" value="Peroxiredoxin_BCP/PrxQ"/>
</dbReference>
<keyword evidence="7" id="KW-0408">Iron</keyword>
<dbReference type="GO" id="GO:0034599">
    <property type="term" value="P:cellular response to oxidative stress"/>
    <property type="evidence" value="ECO:0007669"/>
    <property type="project" value="TreeGrafter"/>
</dbReference>
<evidence type="ECO:0000256" key="9">
    <source>
        <dbReference type="ARBA" id="ARBA00023284"/>
    </source>
</evidence>
<protein>
    <submittedName>
        <fullName evidence="11">Uncharacterized protein</fullName>
    </submittedName>
</protein>
<keyword evidence="8" id="KW-1015">Disulfide bond</keyword>
<keyword evidence="4" id="KW-0479">Metal-binding</keyword>
<keyword evidence="2" id="KW-0575">Peroxidase</keyword>
<feature type="compositionally biased region" description="Low complexity" evidence="10">
    <location>
        <begin position="347"/>
        <end position="373"/>
    </location>
</feature>
<dbReference type="InterPro" id="IPR012292">
    <property type="entry name" value="Globin/Proto"/>
</dbReference>
<dbReference type="Gene3D" id="1.10.490.10">
    <property type="entry name" value="Globins"/>
    <property type="match status" value="4"/>
</dbReference>
<evidence type="ECO:0000256" key="6">
    <source>
        <dbReference type="ARBA" id="ARBA00023002"/>
    </source>
</evidence>
<keyword evidence="9" id="KW-0676">Redox-active center</keyword>
<feature type="compositionally biased region" description="Low complexity" evidence="10">
    <location>
        <begin position="801"/>
        <end position="833"/>
    </location>
</feature>
<evidence type="ECO:0000256" key="2">
    <source>
        <dbReference type="ARBA" id="ARBA00022559"/>
    </source>
</evidence>
<reference evidence="11" key="1">
    <citation type="journal article" date="2020" name="bioRxiv">
        <title>Comparative genomics of Chlamydomonas.</title>
        <authorList>
            <person name="Craig R.J."/>
            <person name="Hasan A.R."/>
            <person name="Ness R.W."/>
            <person name="Keightley P.D."/>
        </authorList>
    </citation>
    <scope>NUCLEOTIDE SEQUENCE</scope>
    <source>
        <strain evidence="11">SAG 7.73</strain>
    </source>
</reference>
<evidence type="ECO:0000313" key="12">
    <source>
        <dbReference type="Proteomes" id="UP000650467"/>
    </source>
</evidence>
<feature type="compositionally biased region" description="Low complexity" evidence="10">
    <location>
        <begin position="871"/>
        <end position="884"/>
    </location>
</feature>
<proteinExistence type="predicted"/>
<dbReference type="GO" id="GO:0019825">
    <property type="term" value="F:oxygen binding"/>
    <property type="evidence" value="ECO:0007669"/>
    <property type="project" value="InterPro"/>
</dbReference>
<organism evidence="11 12">
    <name type="scientific">Chlamydomonas incerta</name>
    <dbReference type="NCBI Taxonomy" id="51695"/>
    <lineage>
        <taxon>Eukaryota</taxon>
        <taxon>Viridiplantae</taxon>
        <taxon>Chlorophyta</taxon>
        <taxon>core chlorophytes</taxon>
        <taxon>Chlorophyceae</taxon>
        <taxon>CS clade</taxon>
        <taxon>Chlamydomonadales</taxon>
        <taxon>Chlamydomonadaceae</taxon>
        <taxon>Chlamydomonas</taxon>
    </lineage>
</organism>
<evidence type="ECO:0000256" key="5">
    <source>
        <dbReference type="ARBA" id="ARBA00022862"/>
    </source>
</evidence>
<dbReference type="PANTHER" id="PTHR42801:SF5">
    <property type="entry name" value="GROUP 1 TRUNCATED HEMOGLOBIN GLBN"/>
    <property type="match status" value="1"/>
</dbReference>
<dbReference type="GO" id="GO:0008379">
    <property type="term" value="F:thioredoxin peroxidase activity"/>
    <property type="evidence" value="ECO:0007669"/>
    <property type="project" value="TreeGrafter"/>
</dbReference>
<dbReference type="CDD" id="cd00454">
    <property type="entry name" value="TrHb1_N"/>
    <property type="match status" value="2"/>
</dbReference>
<dbReference type="Proteomes" id="UP000650467">
    <property type="component" value="Unassembled WGS sequence"/>
</dbReference>
<evidence type="ECO:0000256" key="7">
    <source>
        <dbReference type="ARBA" id="ARBA00023004"/>
    </source>
</evidence>
<dbReference type="PANTHER" id="PTHR42801">
    <property type="entry name" value="THIOREDOXIN-DEPENDENT PEROXIDE REDUCTASE"/>
    <property type="match status" value="1"/>
</dbReference>